<protein>
    <submittedName>
        <fullName evidence="2">Uncharacterized protein</fullName>
    </submittedName>
</protein>
<feature type="region of interest" description="Disordered" evidence="1">
    <location>
        <begin position="38"/>
        <end position="66"/>
    </location>
</feature>
<organism evidence="2 3">
    <name type="scientific">Sphagnurus paluster</name>
    <dbReference type="NCBI Taxonomy" id="117069"/>
    <lineage>
        <taxon>Eukaryota</taxon>
        <taxon>Fungi</taxon>
        <taxon>Dikarya</taxon>
        <taxon>Basidiomycota</taxon>
        <taxon>Agaricomycotina</taxon>
        <taxon>Agaricomycetes</taxon>
        <taxon>Agaricomycetidae</taxon>
        <taxon>Agaricales</taxon>
        <taxon>Tricholomatineae</taxon>
        <taxon>Lyophyllaceae</taxon>
        <taxon>Sphagnurus</taxon>
    </lineage>
</organism>
<reference evidence="2" key="1">
    <citation type="submission" date="2021-02" db="EMBL/GenBank/DDBJ databases">
        <authorList>
            <person name="Nieuwenhuis M."/>
            <person name="Van De Peppel L.J.J."/>
        </authorList>
    </citation>
    <scope>NUCLEOTIDE SEQUENCE</scope>
    <source>
        <strain evidence="2">D49</strain>
    </source>
</reference>
<evidence type="ECO:0000313" key="2">
    <source>
        <dbReference type="EMBL" id="KAG5637130.1"/>
    </source>
</evidence>
<feature type="region of interest" description="Disordered" evidence="1">
    <location>
        <begin position="194"/>
        <end position="221"/>
    </location>
</feature>
<feature type="compositionally biased region" description="Low complexity" evidence="1">
    <location>
        <begin position="42"/>
        <end position="57"/>
    </location>
</feature>
<dbReference type="EMBL" id="JABCKI010005858">
    <property type="protein sequence ID" value="KAG5637130.1"/>
    <property type="molecule type" value="Genomic_DNA"/>
</dbReference>
<comment type="caution">
    <text evidence="2">The sequence shown here is derived from an EMBL/GenBank/DDBJ whole genome shotgun (WGS) entry which is preliminary data.</text>
</comment>
<reference evidence="2" key="2">
    <citation type="submission" date="2021-10" db="EMBL/GenBank/DDBJ databases">
        <title>Phylogenomics reveals ancestral predisposition of the termite-cultivated fungus Termitomyces towards a domesticated lifestyle.</title>
        <authorList>
            <person name="Auxier B."/>
            <person name="Grum-Grzhimaylo A."/>
            <person name="Cardenas M.E."/>
            <person name="Lodge J.D."/>
            <person name="Laessoe T."/>
            <person name="Pedersen O."/>
            <person name="Smith M.E."/>
            <person name="Kuyper T.W."/>
            <person name="Franco-Molano E.A."/>
            <person name="Baroni T.J."/>
            <person name="Aanen D.K."/>
        </authorList>
    </citation>
    <scope>NUCLEOTIDE SEQUENCE</scope>
    <source>
        <strain evidence="2">D49</strain>
    </source>
</reference>
<accession>A0A9P7FTS6</accession>
<dbReference type="OrthoDB" id="3040857at2759"/>
<keyword evidence="3" id="KW-1185">Reference proteome</keyword>
<proteinExistence type="predicted"/>
<feature type="region of interest" description="Disordered" evidence="1">
    <location>
        <begin position="244"/>
        <end position="287"/>
    </location>
</feature>
<sequence>MPTSLVSAIWAMFDCIESAFSCREGLPDKLKKRAVGKPILEPSTQQTSQAQKTAKPKLASTRKATDRSIQQLESLHDRSSAASNIMLSPGHRLKLDSRTELMKKKKKPIPDFTIDLTELKDPQAATVTQYYLKDIDDDDELPEAPDMKSVHSIAGILRTPPSETSYSNSDIDSLIRAVPLDELVKVSTPIRKITASRKRSHVTPPRRTTLPGRPSPRHVVFASPPKKRCRYEDTKIDKFVHFQESPEEDMRMDGEDDDEQLFLPSSSDEPRYAWPEPNHSQGGPSLLENDDYYSDLDYLGSATPELTLSTSLVSGLKDDDKGDDNAYVPWNSKTLPTISKVDVAEERCSAKNALESAKDTGSITKDELMHSEDDFAELDAWLNSAAVEIL</sequence>
<evidence type="ECO:0000313" key="3">
    <source>
        <dbReference type="Proteomes" id="UP000717328"/>
    </source>
</evidence>
<evidence type="ECO:0000256" key="1">
    <source>
        <dbReference type="SAM" id="MobiDB-lite"/>
    </source>
</evidence>
<dbReference type="AlphaFoldDB" id="A0A9P7FTS6"/>
<dbReference type="Proteomes" id="UP000717328">
    <property type="component" value="Unassembled WGS sequence"/>
</dbReference>
<gene>
    <name evidence="2" type="ORF">H0H81_005659</name>
</gene>
<name>A0A9P7FTS6_9AGAR</name>
<feature type="compositionally biased region" description="Low complexity" evidence="1">
    <location>
        <begin position="203"/>
        <end position="212"/>
    </location>
</feature>